<dbReference type="GO" id="GO:0009326">
    <property type="term" value="C:formate dehydrogenase complex"/>
    <property type="evidence" value="ECO:0007669"/>
    <property type="project" value="InterPro"/>
</dbReference>
<dbReference type="NCBIfam" id="TIGR01583">
    <property type="entry name" value="formate-DH-gamm"/>
    <property type="match status" value="1"/>
</dbReference>
<dbReference type="GO" id="GO:0009061">
    <property type="term" value="P:anaerobic respiration"/>
    <property type="evidence" value="ECO:0007669"/>
    <property type="project" value="TreeGrafter"/>
</dbReference>
<evidence type="ECO:0000256" key="11">
    <source>
        <dbReference type="ARBA" id="ARBA00023004"/>
    </source>
</evidence>
<dbReference type="InterPro" id="IPR051817">
    <property type="entry name" value="FDH_cytochrome_b556_subunit"/>
</dbReference>
<dbReference type="EMBL" id="RJVI01000002">
    <property type="protein sequence ID" value="ROR32335.1"/>
    <property type="molecule type" value="Genomic_DNA"/>
</dbReference>
<comment type="subcellular location">
    <subcellularLocation>
        <location evidence="2">Cell membrane</location>
        <topology evidence="2">Multi-pass membrane protein</topology>
    </subcellularLocation>
</comment>
<evidence type="ECO:0000259" key="15">
    <source>
        <dbReference type="Pfam" id="PF01292"/>
    </source>
</evidence>
<dbReference type="GO" id="GO:0015944">
    <property type="term" value="P:formate oxidation"/>
    <property type="evidence" value="ECO:0007669"/>
    <property type="project" value="UniProtKB-ARBA"/>
</dbReference>
<protein>
    <submittedName>
        <fullName evidence="16">Formate dehydrogenase gamma subunit</fullName>
    </submittedName>
</protein>
<gene>
    <name evidence="16" type="ORF">EDC57_1533</name>
</gene>
<dbReference type="GO" id="GO:0005886">
    <property type="term" value="C:plasma membrane"/>
    <property type="evidence" value="ECO:0007669"/>
    <property type="project" value="UniProtKB-SubCell"/>
</dbReference>
<dbReference type="PANTHER" id="PTHR30074">
    <property type="entry name" value="FORMATE DEHYDROGENASE, NITRATE-INDUCIBLE, CYTOCHROME B556 FDN SUBUNIT"/>
    <property type="match status" value="1"/>
</dbReference>
<keyword evidence="11" id="KW-0408">Iron</keyword>
<name>A0A3N1Y0G2_9GAMM</name>
<keyword evidence="8" id="KW-0479">Metal-binding</keyword>
<feature type="transmembrane region" description="Helical" evidence="14">
    <location>
        <begin position="271"/>
        <end position="290"/>
    </location>
</feature>
<evidence type="ECO:0000256" key="14">
    <source>
        <dbReference type="SAM" id="Phobius"/>
    </source>
</evidence>
<dbReference type="GO" id="GO:0009055">
    <property type="term" value="F:electron transfer activity"/>
    <property type="evidence" value="ECO:0007669"/>
    <property type="project" value="InterPro"/>
</dbReference>
<evidence type="ECO:0000256" key="8">
    <source>
        <dbReference type="ARBA" id="ARBA00022723"/>
    </source>
</evidence>
<dbReference type="InterPro" id="IPR006471">
    <property type="entry name" value="Formate_DH_gsu"/>
</dbReference>
<evidence type="ECO:0000256" key="12">
    <source>
        <dbReference type="ARBA" id="ARBA00023136"/>
    </source>
</evidence>
<dbReference type="Proteomes" id="UP000276634">
    <property type="component" value="Unassembled WGS sequence"/>
</dbReference>
<proteinExistence type="inferred from homology"/>
<evidence type="ECO:0000256" key="6">
    <source>
        <dbReference type="ARBA" id="ARBA00022617"/>
    </source>
</evidence>
<keyword evidence="9" id="KW-0249">Electron transport</keyword>
<comment type="caution">
    <text evidence="16">The sequence shown here is derived from an EMBL/GenBank/DDBJ whole genome shotgun (WGS) entry which is preliminary data.</text>
</comment>
<dbReference type="GO" id="GO:0046872">
    <property type="term" value="F:metal ion binding"/>
    <property type="evidence" value="ECO:0007669"/>
    <property type="project" value="UniProtKB-KW"/>
</dbReference>
<keyword evidence="10 14" id="KW-1133">Transmembrane helix</keyword>
<dbReference type="PANTHER" id="PTHR30074:SF6">
    <property type="entry name" value="FORMATE DEHYDROGENASE GAMMA SUBUNIT"/>
    <property type="match status" value="1"/>
</dbReference>
<evidence type="ECO:0000256" key="3">
    <source>
        <dbReference type="ARBA" id="ARBA00010747"/>
    </source>
</evidence>
<evidence type="ECO:0000256" key="7">
    <source>
        <dbReference type="ARBA" id="ARBA00022692"/>
    </source>
</evidence>
<dbReference type="GO" id="GO:0022904">
    <property type="term" value="P:respiratory electron transport chain"/>
    <property type="evidence" value="ECO:0007669"/>
    <property type="project" value="InterPro"/>
</dbReference>
<keyword evidence="7 14" id="KW-0812">Transmembrane</keyword>
<evidence type="ECO:0000256" key="5">
    <source>
        <dbReference type="ARBA" id="ARBA00022475"/>
    </source>
</evidence>
<accession>A0A3N1Y0G2</accession>
<dbReference type="AlphaFoldDB" id="A0A3N1Y0G2"/>
<evidence type="ECO:0000256" key="9">
    <source>
        <dbReference type="ARBA" id="ARBA00022982"/>
    </source>
</evidence>
<keyword evidence="6" id="KW-0349">Heme</keyword>
<evidence type="ECO:0000313" key="17">
    <source>
        <dbReference type="Proteomes" id="UP000276634"/>
    </source>
</evidence>
<dbReference type="RefSeq" id="WP_123401283.1">
    <property type="nucleotide sequence ID" value="NZ_RJVI01000002.1"/>
</dbReference>
<feature type="transmembrane region" description="Helical" evidence="14">
    <location>
        <begin position="134"/>
        <end position="157"/>
    </location>
</feature>
<keyword evidence="12 14" id="KW-0472">Membrane</keyword>
<evidence type="ECO:0000256" key="2">
    <source>
        <dbReference type="ARBA" id="ARBA00004651"/>
    </source>
</evidence>
<dbReference type="FunFam" id="1.20.950.20:FF:000002">
    <property type="entry name" value="Formate dehydrogenase cytochrome b556 subunit"/>
    <property type="match status" value="1"/>
</dbReference>
<keyword evidence="17" id="KW-1185">Reference proteome</keyword>
<dbReference type="InterPro" id="IPR016174">
    <property type="entry name" value="Di-haem_cyt_TM"/>
</dbReference>
<organism evidence="16 17">
    <name type="scientific">Inmirania thermothiophila</name>
    <dbReference type="NCBI Taxonomy" id="1750597"/>
    <lineage>
        <taxon>Bacteria</taxon>
        <taxon>Pseudomonadati</taxon>
        <taxon>Pseudomonadota</taxon>
        <taxon>Gammaproteobacteria</taxon>
        <taxon>Chromatiales</taxon>
        <taxon>Ectothiorhodospiraceae</taxon>
        <taxon>Inmirania</taxon>
    </lineage>
</organism>
<evidence type="ECO:0000256" key="13">
    <source>
        <dbReference type="SAM" id="MobiDB-lite"/>
    </source>
</evidence>
<evidence type="ECO:0000256" key="4">
    <source>
        <dbReference type="ARBA" id="ARBA00022448"/>
    </source>
</evidence>
<dbReference type="Pfam" id="PF01292">
    <property type="entry name" value="Ni_hydr_CYTB"/>
    <property type="match status" value="1"/>
</dbReference>
<feature type="transmembrane region" description="Helical" evidence="14">
    <location>
        <begin position="177"/>
        <end position="198"/>
    </location>
</feature>
<dbReference type="OrthoDB" id="9790598at2"/>
<evidence type="ECO:0000313" key="16">
    <source>
        <dbReference type="EMBL" id="ROR32335.1"/>
    </source>
</evidence>
<reference evidence="16 17" key="1">
    <citation type="submission" date="2018-11" db="EMBL/GenBank/DDBJ databases">
        <title>Genomic Encyclopedia of Type Strains, Phase IV (KMG-IV): sequencing the most valuable type-strain genomes for metagenomic binning, comparative biology and taxonomic classification.</title>
        <authorList>
            <person name="Goeker M."/>
        </authorList>
    </citation>
    <scope>NUCLEOTIDE SEQUENCE [LARGE SCALE GENOMIC DNA]</scope>
    <source>
        <strain evidence="16 17">DSM 100275</strain>
    </source>
</reference>
<feature type="transmembrane region" description="Helical" evidence="14">
    <location>
        <begin position="235"/>
        <end position="259"/>
    </location>
</feature>
<feature type="region of interest" description="Disordered" evidence="13">
    <location>
        <begin position="326"/>
        <end position="345"/>
    </location>
</feature>
<dbReference type="GO" id="GO:0008863">
    <property type="term" value="F:formate dehydrogenase (NAD+) activity"/>
    <property type="evidence" value="ECO:0007669"/>
    <property type="project" value="InterPro"/>
</dbReference>
<feature type="transmembrane region" description="Helical" evidence="14">
    <location>
        <begin position="93"/>
        <end position="113"/>
    </location>
</feature>
<comment type="similarity">
    <text evidence="3">Belongs to the formate dehydrogenase gamma subunit family.</text>
</comment>
<dbReference type="SUPFAM" id="SSF81342">
    <property type="entry name" value="Transmembrane di-heme cytochromes"/>
    <property type="match status" value="1"/>
</dbReference>
<dbReference type="GO" id="GO:0036397">
    <property type="term" value="F:formate dehydrogenase (quinone) activity"/>
    <property type="evidence" value="ECO:0007669"/>
    <property type="project" value="TreeGrafter"/>
</dbReference>
<dbReference type="InterPro" id="IPR011577">
    <property type="entry name" value="Cyt_b561_bac/Ni-Hgenase"/>
</dbReference>
<sequence length="345" mass="37598">MMRARPGCGWRTVLAAALTMAVLAAPLIPQGWAYLGDPKSTQRIDPTNRLWRELRQGAAGQTQVQAPEAGVLIASAGEEWRRLRNGPLRTWGAYWLAAAAGGVALIFLWRGRIRIEGGRSGRTVERWRLPHRVLHWYTAVLFLILALTGLSLLYGRAVVLPLFGKEVFGLYAQGAKVLHNYLGPLFPVGVILMAALWARNNLPARVDLRWLAEGGGILFRDRHPPAGNMNAGEKLWFWIVVFGGLTVSVTGIILDFPGLGQTRETMQTAQIVHAASAIFMLGFAVGHIYIGTLGTEGALEGMVHGRVDVNWARQHHLLWYEEITRGGGPEPEAAGEGEGEPAAGA</sequence>
<keyword evidence="5" id="KW-1003">Cell membrane</keyword>
<keyword evidence="4" id="KW-0813">Transport</keyword>
<dbReference type="Gene3D" id="1.20.950.20">
    <property type="entry name" value="Transmembrane di-heme cytochromes, Chain C"/>
    <property type="match status" value="1"/>
</dbReference>
<comment type="cofactor">
    <cofactor evidence="1">
        <name>heme</name>
        <dbReference type="ChEBI" id="CHEBI:30413"/>
    </cofactor>
</comment>
<feature type="domain" description="Cytochrome b561 bacterial/Ni-hydrogenase" evidence="15">
    <location>
        <begin position="126"/>
        <end position="305"/>
    </location>
</feature>
<evidence type="ECO:0000256" key="1">
    <source>
        <dbReference type="ARBA" id="ARBA00001971"/>
    </source>
</evidence>
<evidence type="ECO:0000256" key="10">
    <source>
        <dbReference type="ARBA" id="ARBA00022989"/>
    </source>
</evidence>